<organism evidence="12 13">
    <name type="scientific">Protea cynaroides</name>
    <dbReference type="NCBI Taxonomy" id="273540"/>
    <lineage>
        <taxon>Eukaryota</taxon>
        <taxon>Viridiplantae</taxon>
        <taxon>Streptophyta</taxon>
        <taxon>Embryophyta</taxon>
        <taxon>Tracheophyta</taxon>
        <taxon>Spermatophyta</taxon>
        <taxon>Magnoliopsida</taxon>
        <taxon>Proteales</taxon>
        <taxon>Proteaceae</taxon>
        <taxon>Protea</taxon>
    </lineage>
</organism>
<feature type="domain" description="BED-type" evidence="11">
    <location>
        <begin position="216"/>
        <end position="276"/>
    </location>
</feature>
<dbReference type="GO" id="GO:0046983">
    <property type="term" value="F:protein dimerization activity"/>
    <property type="evidence" value="ECO:0007669"/>
    <property type="project" value="InterPro"/>
</dbReference>
<dbReference type="PROSITE" id="PS50808">
    <property type="entry name" value="ZF_BED"/>
    <property type="match status" value="1"/>
</dbReference>
<comment type="subunit">
    <text evidence="2">Homodimer.</text>
</comment>
<accession>A0A9Q0HD85</accession>
<evidence type="ECO:0000256" key="6">
    <source>
        <dbReference type="ARBA" id="ARBA00023015"/>
    </source>
</evidence>
<evidence type="ECO:0000256" key="9">
    <source>
        <dbReference type="ARBA" id="ARBA00023242"/>
    </source>
</evidence>
<dbReference type="OrthoDB" id="2442905at2759"/>
<dbReference type="Proteomes" id="UP001141806">
    <property type="component" value="Unassembled WGS sequence"/>
</dbReference>
<keyword evidence="13" id="KW-1185">Reference proteome</keyword>
<dbReference type="InterPro" id="IPR012337">
    <property type="entry name" value="RNaseH-like_sf"/>
</dbReference>
<dbReference type="GO" id="GO:0005634">
    <property type="term" value="C:nucleus"/>
    <property type="evidence" value="ECO:0007669"/>
    <property type="project" value="UniProtKB-SubCell"/>
</dbReference>
<dbReference type="InterPro" id="IPR025525">
    <property type="entry name" value="hAT-like_transposase_RNase-H"/>
</dbReference>
<dbReference type="PANTHER" id="PTHR46481:SF6">
    <property type="entry name" value="ZINC FINGER BED DOMAIN-CONTAINING PROTEIN RICESLEEPER 2-LIKE"/>
    <property type="match status" value="1"/>
</dbReference>
<dbReference type="GO" id="GO:0008270">
    <property type="term" value="F:zinc ion binding"/>
    <property type="evidence" value="ECO:0007669"/>
    <property type="project" value="UniProtKB-KW"/>
</dbReference>
<dbReference type="GO" id="GO:0003677">
    <property type="term" value="F:DNA binding"/>
    <property type="evidence" value="ECO:0007669"/>
    <property type="project" value="UniProtKB-KW"/>
</dbReference>
<dbReference type="InterPro" id="IPR008906">
    <property type="entry name" value="HATC_C_dom"/>
</dbReference>
<keyword evidence="4 10" id="KW-0863">Zinc-finger</keyword>
<dbReference type="InterPro" id="IPR054502">
    <property type="entry name" value="bHLH-TF_ACT-like_plant"/>
</dbReference>
<evidence type="ECO:0000313" key="12">
    <source>
        <dbReference type="EMBL" id="KAJ4962515.1"/>
    </source>
</evidence>
<dbReference type="Pfam" id="PF05699">
    <property type="entry name" value="Dimer_Tnp_hAT"/>
    <property type="match status" value="1"/>
</dbReference>
<evidence type="ECO:0000256" key="7">
    <source>
        <dbReference type="ARBA" id="ARBA00023125"/>
    </source>
</evidence>
<dbReference type="InterPro" id="IPR003656">
    <property type="entry name" value="Znf_BED"/>
</dbReference>
<gene>
    <name evidence="12" type="ORF">NE237_022454</name>
</gene>
<evidence type="ECO:0000259" key="11">
    <source>
        <dbReference type="PROSITE" id="PS50808"/>
    </source>
</evidence>
<protein>
    <recommendedName>
        <fullName evidence="11">BED-type domain-containing protein</fullName>
    </recommendedName>
</protein>
<comment type="caution">
    <text evidence="12">The sequence shown here is derived from an EMBL/GenBank/DDBJ whole genome shotgun (WGS) entry which is preliminary data.</text>
</comment>
<name>A0A9Q0HD85_9MAGN</name>
<evidence type="ECO:0000256" key="3">
    <source>
        <dbReference type="ARBA" id="ARBA00022723"/>
    </source>
</evidence>
<evidence type="ECO:0000256" key="4">
    <source>
        <dbReference type="ARBA" id="ARBA00022771"/>
    </source>
</evidence>
<evidence type="ECO:0000313" key="13">
    <source>
        <dbReference type="Proteomes" id="UP001141806"/>
    </source>
</evidence>
<dbReference type="AlphaFoldDB" id="A0A9Q0HD85"/>
<dbReference type="Pfam" id="PF22754">
    <property type="entry name" value="bHLH-TF_ACT-like_plant"/>
    <property type="match status" value="1"/>
</dbReference>
<evidence type="ECO:0000256" key="1">
    <source>
        <dbReference type="ARBA" id="ARBA00004123"/>
    </source>
</evidence>
<keyword evidence="7" id="KW-0238">DNA-binding</keyword>
<dbReference type="SMART" id="SM00614">
    <property type="entry name" value="ZnF_BED"/>
    <property type="match status" value="1"/>
</dbReference>
<keyword evidence="5" id="KW-0862">Zinc</keyword>
<reference evidence="12" key="1">
    <citation type="journal article" date="2023" name="Plant J.">
        <title>The genome of the king protea, Protea cynaroides.</title>
        <authorList>
            <person name="Chang J."/>
            <person name="Duong T.A."/>
            <person name="Schoeman C."/>
            <person name="Ma X."/>
            <person name="Roodt D."/>
            <person name="Barker N."/>
            <person name="Li Z."/>
            <person name="Van de Peer Y."/>
            <person name="Mizrachi E."/>
        </authorList>
    </citation>
    <scope>NUCLEOTIDE SEQUENCE</scope>
    <source>
        <tissue evidence="12">Young leaves</tissue>
    </source>
</reference>
<evidence type="ECO:0000256" key="8">
    <source>
        <dbReference type="ARBA" id="ARBA00023163"/>
    </source>
</evidence>
<keyword evidence="9" id="KW-0539">Nucleus</keyword>
<dbReference type="InterPro" id="IPR052035">
    <property type="entry name" value="ZnF_BED_domain_contain"/>
</dbReference>
<proteinExistence type="predicted"/>
<evidence type="ECO:0000256" key="5">
    <source>
        <dbReference type="ARBA" id="ARBA00022833"/>
    </source>
</evidence>
<dbReference type="SUPFAM" id="SSF53098">
    <property type="entry name" value="Ribonuclease H-like"/>
    <property type="match status" value="1"/>
</dbReference>
<dbReference type="PANTHER" id="PTHR46481">
    <property type="entry name" value="ZINC FINGER BED DOMAIN-CONTAINING PROTEIN 4"/>
    <property type="match status" value="1"/>
</dbReference>
<evidence type="ECO:0000256" key="2">
    <source>
        <dbReference type="ARBA" id="ARBA00011738"/>
    </source>
</evidence>
<evidence type="ECO:0000256" key="10">
    <source>
        <dbReference type="PROSITE-ProRule" id="PRU00027"/>
    </source>
</evidence>
<keyword evidence="3" id="KW-0479">Metal-binding</keyword>
<keyword evidence="6" id="KW-0805">Transcription regulation</keyword>
<dbReference type="EMBL" id="JAMYWD010000008">
    <property type="protein sequence ID" value="KAJ4962515.1"/>
    <property type="molecule type" value="Genomic_DNA"/>
</dbReference>
<sequence>MVSVPANPHGNNGSDCYQFTCGKKTDTIVKLCEIFESLKLRIITANITAFGGRLLMTVFLEMHAFQHNIWFFNGHDCMNMDSIKIPPDRRWIGISCILFTVHFTLQFRAAAGRASLITPQASAAALPLDLVGLPSLARRHTFVVPQDPKVATATAHSPSPQPSGMATPLNELTTGDIMEGVGTPNVDDLSDDGPLIMPPDLAEAVSSVPIKYGKRKRRSSVWEGFKVIPRDTYDDGKERAECLKCKIVYRADTCINRTGTLRRHLKNCPKQDNKDVKQMMLGNQGKMELRERNIDLNLVRDKITRLIVKRELPLKFVEHEEFRDLLSYICPEYCHISRNTQMAQITSITYVKSSQSRKIKFMDCCKELGISTVKGLHPDVCTRWNSTYHMLESAFFYRKAFENLQIKDNNYKNCPNSFQWSRIEKLINFLQPFDEITILLSGSKYPTANLYFFNVWKIHKNLLEELSVENNFMNDMVVEMKKKFDKYWNEYILILGIALVFDPRYKFAFVDWAFRKIALLDPLAYDMSLRVKNALVRLFTAYKTMDAAGIEASTPSFSYTGPAELEEFSTFDSTMLIDRYGKSQLDYYLEEPKLPFDDKYRHFDVLAYWRQNGSKYPDVARMAKDVLSIPVSTVASESAFSAGGRVIYKYRSKLLPSNAEVLICLRDWMFDIDFRAEPVDDAEDVAMALGNALITDDLPMPVNLVASAVPPSREWSRSAVPRGVELRDVLHRGTVVVETQRLGSFVHVIQVKVPSGLNVSRDPPLSLEYRVFQEGEGLIGSMVLL</sequence>
<comment type="subcellular location">
    <subcellularLocation>
        <location evidence="1">Nucleus</location>
    </subcellularLocation>
</comment>
<keyword evidence="8" id="KW-0804">Transcription</keyword>
<dbReference type="Pfam" id="PF14372">
    <property type="entry name" value="hAT-like_RNase-H"/>
    <property type="match status" value="1"/>
</dbReference>